<name>A0A345Z449_9MOLU</name>
<proteinExistence type="inferred from homology"/>
<evidence type="ECO:0000256" key="8">
    <source>
        <dbReference type="ARBA" id="ARBA00022833"/>
    </source>
</evidence>
<dbReference type="InterPro" id="IPR015887">
    <property type="entry name" value="DNA_glyclase_Znf_dom_DNA_BS"/>
</dbReference>
<protein>
    <recommendedName>
        <fullName evidence="15">Formamidopyrimidine-DNA glycosylase</fullName>
        <shortName evidence="15">Fapy-DNA glycosylase</shortName>
        <ecNumber evidence="15">3.2.2.23</ecNumber>
    </recommendedName>
    <alternativeName>
        <fullName evidence="15">DNA-(apurinic or apyrimidinic site) lyase MutM</fullName>
        <shortName evidence="15">AP lyase MutM</shortName>
        <ecNumber evidence="15">4.2.99.18</ecNumber>
    </alternativeName>
</protein>
<comment type="similarity">
    <text evidence="2 15">Belongs to the FPG family.</text>
</comment>
<dbReference type="NCBIfam" id="TIGR00577">
    <property type="entry name" value="fpg"/>
    <property type="match status" value="1"/>
</dbReference>
<dbReference type="GO" id="GO:0003684">
    <property type="term" value="F:damaged DNA binding"/>
    <property type="evidence" value="ECO:0007669"/>
    <property type="project" value="InterPro"/>
</dbReference>
<evidence type="ECO:0000313" key="18">
    <source>
        <dbReference type="EMBL" id="AXK51378.1"/>
    </source>
</evidence>
<evidence type="ECO:0000256" key="2">
    <source>
        <dbReference type="ARBA" id="ARBA00009409"/>
    </source>
</evidence>
<evidence type="ECO:0000256" key="1">
    <source>
        <dbReference type="ARBA" id="ARBA00001668"/>
    </source>
</evidence>
<dbReference type="FunFam" id="1.10.8.50:FF:000003">
    <property type="entry name" value="Formamidopyrimidine-DNA glycosylase"/>
    <property type="match status" value="1"/>
</dbReference>
<keyword evidence="9 15" id="KW-0238">DNA-binding</keyword>
<keyword evidence="11 15" id="KW-0456">Lyase</keyword>
<dbReference type="AlphaFoldDB" id="A0A345Z449"/>
<dbReference type="SUPFAM" id="SSF46946">
    <property type="entry name" value="S13-like H2TH domain"/>
    <property type="match status" value="1"/>
</dbReference>
<evidence type="ECO:0000256" key="12">
    <source>
        <dbReference type="ARBA" id="ARBA00023268"/>
    </source>
</evidence>
<keyword evidence="6 15" id="KW-0863">Zinc-finger</keyword>
<dbReference type="CDD" id="cd08966">
    <property type="entry name" value="EcFpg-like_N"/>
    <property type="match status" value="1"/>
</dbReference>
<comment type="function">
    <text evidence="15">Involved in base excision repair of DNA damaged by oxidation or by mutagenic agents. Acts as DNA glycosylase that recognizes and removes damaged bases. Has a preference for oxidized purines, such as 7,8-dihydro-8-oxoguanine (8-oxoG). Has AP (apurinic/apyrimidinic) lyase activity and introduces nicks in the DNA strand. Cleaves the DNA backbone by beta-delta elimination to generate a single-strand break at the site of the removed base with both 3'- and 5'-phosphates.</text>
</comment>
<dbReference type="Proteomes" id="UP000254792">
    <property type="component" value="Chromosome"/>
</dbReference>
<dbReference type="EC" id="3.2.2.23" evidence="15"/>
<evidence type="ECO:0000259" key="17">
    <source>
        <dbReference type="PROSITE" id="PS51068"/>
    </source>
</evidence>
<dbReference type="InterPro" id="IPR012319">
    <property type="entry name" value="FPG_cat"/>
</dbReference>
<keyword evidence="12 15" id="KW-0511">Multifunctional enzyme</keyword>
<feature type="binding site" evidence="15">
    <location>
        <position position="113"/>
    </location>
    <ligand>
        <name>DNA</name>
        <dbReference type="ChEBI" id="CHEBI:16991"/>
    </ligand>
</feature>
<keyword evidence="7 15" id="KW-0378">Hydrolase</keyword>
<dbReference type="Pfam" id="PF06827">
    <property type="entry name" value="zf-FPG_IleRS"/>
    <property type="match status" value="1"/>
</dbReference>
<dbReference type="EC" id="4.2.99.18" evidence="15"/>
<organism evidence="18 19">
    <name type="scientific">Spiroplasma alleghenense</name>
    <dbReference type="NCBI Taxonomy" id="216931"/>
    <lineage>
        <taxon>Bacteria</taxon>
        <taxon>Bacillati</taxon>
        <taxon>Mycoplasmatota</taxon>
        <taxon>Mollicutes</taxon>
        <taxon>Entomoplasmatales</taxon>
        <taxon>Spiroplasmataceae</taxon>
        <taxon>Spiroplasma</taxon>
    </lineage>
</organism>
<dbReference type="NCBIfam" id="NF002211">
    <property type="entry name" value="PRK01103.1"/>
    <property type="match status" value="1"/>
</dbReference>
<dbReference type="InterPro" id="IPR010663">
    <property type="entry name" value="Znf_FPG/IleRS"/>
</dbReference>
<dbReference type="GO" id="GO:0034039">
    <property type="term" value="F:8-oxo-7,8-dihydroguanine DNA N-glycosylase activity"/>
    <property type="evidence" value="ECO:0007669"/>
    <property type="project" value="TreeGrafter"/>
</dbReference>
<comment type="caution">
    <text evidence="15">Lacks conserved residue(s) required for the propagation of feature annotation.</text>
</comment>
<dbReference type="PROSITE" id="PS01242">
    <property type="entry name" value="ZF_FPG_1"/>
    <property type="match status" value="1"/>
</dbReference>
<dbReference type="SMART" id="SM01232">
    <property type="entry name" value="H2TH"/>
    <property type="match status" value="1"/>
</dbReference>
<evidence type="ECO:0000256" key="11">
    <source>
        <dbReference type="ARBA" id="ARBA00023239"/>
    </source>
</evidence>
<evidence type="ECO:0000256" key="13">
    <source>
        <dbReference type="ARBA" id="ARBA00023295"/>
    </source>
</evidence>
<keyword evidence="10 15" id="KW-0234">DNA repair</keyword>
<dbReference type="PANTHER" id="PTHR22993">
    <property type="entry name" value="FORMAMIDOPYRIMIDINE-DNA GLYCOSYLASE"/>
    <property type="match status" value="1"/>
</dbReference>
<evidence type="ECO:0000256" key="7">
    <source>
        <dbReference type="ARBA" id="ARBA00022801"/>
    </source>
</evidence>
<dbReference type="SMART" id="SM00898">
    <property type="entry name" value="Fapy_DNA_glyco"/>
    <property type="match status" value="1"/>
</dbReference>
<feature type="active site" description="Proton donor; for beta-elimination activity" evidence="15">
    <location>
        <position position="60"/>
    </location>
</feature>
<dbReference type="PROSITE" id="PS51068">
    <property type="entry name" value="FPG_CAT"/>
    <property type="match status" value="1"/>
</dbReference>
<comment type="cofactor">
    <cofactor evidence="15">
        <name>Zn(2+)</name>
        <dbReference type="ChEBI" id="CHEBI:29105"/>
    </cofactor>
    <text evidence="15">Binds 1 zinc ion per subunit.</text>
</comment>
<dbReference type="HAMAP" id="MF_00103">
    <property type="entry name" value="Fapy_DNA_glycosyl"/>
    <property type="match status" value="1"/>
</dbReference>
<dbReference type="Gene3D" id="1.10.8.50">
    <property type="match status" value="1"/>
</dbReference>
<evidence type="ECO:0000256" key="9">
    <source>
        <dbReference type="ARBA" id="ARBA00023125"/>
    </source>
</evidence>
<evidence type="ECO:0000256" key="14">
    <source>
        <dbReference type="ARBA" id="ARBA00044632"/>
    </source>
</evidence>
<evidence type="ECO:0000313" key="19">
    <source>
        <dbReference type="Proteomes" id="UP000254792"/>
    </source>
</evidence>
<comment type="subunit">
    <text evidence="3 15">Monomer.</text>
</comment>
<keyword evidence="13 15" id="KW-0326">Glycosidase</keyword>
<dbReference type="Gene3D" id="3.20.190.10">
    <property type="entry name" value="MutM-like, N-terminal"/>
    <property type="match status" value="1"/>
</dbReference>
<sequence length="277" mass="31632">MPELPEVETVVRTLRKLVVGKKITSAKIIYPNLLKQPTNINQFETEITGQTINSIERIAKHIIFHFDNKVLISHLRMEGKWFYEEIGSQVNIKHQEAAFIIDDKMQLSYYDTRKFGTLHWQDVDNFRNSKPISTVGPEPFSELVTPNYLFNRINKSRKHIKTILLDQTIISGIGNIYADEILFDAKINPLKSGNELKLDDFEQIITSSRKILNKAVELGGTTIDSYQSAHGIDGKFQNYLKAHTRVGLPCLICGDTITKIKVNGRGTYYCQTCQVLE</sequence>
<dbReference type="InterPro" id="IPR015886">
    <property type="entry name" value="H2TH_FPG"/>
</dbReference>
<evidence type="ECO:0000256" key="10">
    <source>
        <dbReference type="ARBA" id="ARBA00023204"/>
    </source>
</evidence>
<dbReference type="GO" id="GO:0140078">
    <property type="term" value="F:class I DNA-(apurinic or apyrimidinic site) endonuclease activity"/>
    <property type="evidence" value="ECO:0007669"/>
    <property type="project" value="UniProtKB-EC"/>
</dbReference>
<dbReference type="SUPFAM" id="SSF81624">
    <property type="entry name" value="N-terminal domain of MutM-like DNA repair proteins"/>
    <property type="match status" value="1"/>
</dbReference>
<dbReference type="RefSeq" id="WP_115558280.1">
    <property type="nucleotide sequence ID" value="NZ_CP031376.1"/>
</dbReference>
<dbReference type="SUPFAM" id="SSF57716">
    <property type="entry name" value="Glucocorticoid receptor-like (DNA-binding domain)"/>
    <property type="match status" value="1"/>
</dbReference>
<feature type="active site" description="Proton donor" evidence="15">
    <location>
        <position position="3"/>
    </location>
</feature>
<feature type="domain" description="Formamidopyrimidine-DNA glycosylase catalytic" evidence="17">
    <location>
        <begin position="2"/>
        <end position="116"/>
    </location>
</feature>
<keyword evidence="8 15" id="KW-0862">Zinc</keyword>
<dbReference type="Pfam" id="PF06831">
    <property type="entry name" value="H2TH"/>
    <property type="match status" value="1"/>
</dbReference>
<evidence type="ECO:0000256" key="15">
    <source>
        <dbReference type="HAMAP-Rule" id="MF_00103"/>
    </source>
</evidence>
<dbReference type="PANTHER" id="PTHR22993:SF9">
    <property type="entry name" value="FORMAMIDOPYRIMIDINE-DNA GLYCOSYLASE"/>
    <property type="match status" value="1"/>
</dbReference>
<keyword evidence="4 15" id="KW-0479">Metal-binding</keyword>
<keyword evidence="5 15" id="KW-0227">DNA damage</keyword>
<dbReference type="InterPro" id="IPR000214">
    <property type="entry name" value="Znf_DNA_glyclase/AP_lyase"/>
</dbReference>
<evidence type="ECO:0000256" key="5">
    <source>
        <dbReference type="ARBA" id="ARBA00022763"/>
    </source>
</evidence>
<dbReference type="KEGG" id="salx:SALLE_v1c07080"/>
<dbReference type="InterPro" id="IPR020629">
    <property type="entry name" value="FPG_Glyclase"/>
</dbReference>
<evidence type="ECO:0000256" key="6">
    <source>
        <dbReference type="ARBA" id="ARBA00022771"/>
    </source>
</evidence>
<reference evidence="18 19" key="1">
    <citation type="submission" date="2018-07" db="EMBL/GenBank/DDBJ databases">
        <title>Complete genome sequence of Spiroplasma alleghenense PLHS-1 (ATCC 51752).</title>
        <authorList>
            <person name="Chou L."/>
            <person name="Lee T.-Y."/>
            <person name="Tsai Y.-M."/>
            <person name="Kuo C.-H."/>
        </authorList>
    </citation>
    <scope>NUCLEOTIDE SEQUENCE [LARGE SCALE GENOMIC DNA]</scope>
    <source>
        <strain evidence="18 19">PLHS-1</strain>
    </source>
</reference>
<dbReference type="InterPro" id="IPR010979">
    <property type="entry name" value="Ribosomal_uS13-like_H2TH"/>
</dbReference>
<evidence type="ECO:0000256" key="4">
    <source>
        <dbReference type="ARBA" id="ARBA00022723"/>
    </source>
</evidence>
<feature type="active site" description="Schiff-base intermediate with DNA" evidence="15">
    <location>
        <position position="2"/>
    </location>
</feature>
<accession>A0A345Z449</accession>
<dbReference type="PROSITE" id="PS51066">
    <property type="entry name" value="ZF_FPG_2"/>
    <property type="match status" value="1"/>
</dbReference>
<comment type="catalytic activity">
    <reaction evidence="14 15">
        <text>2'-deoxyribonucleotide-(2'-deoxyribose 5'-phosphate)-2'-deoxyribonucleotide-DNA = a 3'-end 2'-deoxyribonucleotide-(2,3-dehydro-2,3-deoxyribose 5'-phosphate)-DNA + a 5'-end 5'-phospho-2'-deoxyribonucleoside-DNA + H(+)</text>
        <dbReference type="Rhea" id="RHEA:66592"/>
        <dbReference type="Rhea" id="RHEA-COMP:13180"/>
        <dbReference type="Rhea" id="RHEA-COMP:16897"/>
        <dbReference type="Rhea" id="RHEA-COMP:17067"/>
        <dbReference type="ChEBI" id="CHEBI:15378"/>
        <dbReference type="ChEBI" id="CHEBI:136412"/>
        <dbReference type="ChEBI" id="CHEBI:157695"/>
        <dbReference type="ChEBI" id="CHEBI:167181"/>
        <dbReference type="EC" id="4.2.99.18"/>
    </reaction>
</comment>
<dbReference type="OrthoDB" id="9800855at2"/>
<feature type="active site" description="Proton donor; for delta-elimination activity" evidence="15">
    <location>
        <position position="265"/>
    </location>
</feature>
<feature type="domain" description="FPG-type" evidence="16">
    <location>
        <begin position="241"/>
        <end position="275"/>
    </location>
</feature>
<dbReference type="Pfam" id="PF01149">
    <property type="entry name" value="Fapy_DNA_glyco"/>
    <property type="match status" value="1"/>
</dbReference>
<dbReference type="InterPro" id="IPR035937">
    <property type="entry name" value="FPG_N"/>
</dbReference>
<comment type="catalytic activity">
    <reaction evidence="1 15">
        <text>Hydrolysis of DNA containing ring-opened 7-methylguanine residues, releasing 2,6-diamino-4-hydroxy-5-(N-methyl)formamidopyrimidine.</text>
        <dbReference type="EC" id="3.2.2.23"/>
    </reaction>
</comment>
<gene>
    <name evidence="15 18" type="primary">mutM</name>
    <name evidence="15" type="synonym">fpg</name>
    <name evidence="18" type="ORF">SALLE_v1c07080</name>
</gene>
<evidence type="ECO:0000259" key="16">
    <source>
        <dbReference type="PROSITE" id="PS51066"/>
    </source>
</evidence>
<keyword evidence="19" id="KW-1185">Reference proteome</keyword>
<dbReference type="GO" id="GO:0006284">
    <property type="term" value="P:base-excision repair"/>
    <property type="evidence" value="ECO:0007669"/>
    <property type="project" value="InterPro"/>
</dbReference>
<dbReference type="EMBL" id="CP031376">
    <property type="protein sequence ID" value="AXK51378.1"/>
    <property type="molecule type" value="Genomic_DNA"/>
</dbReference>
<dbReference type="GO" id="GO:0008270">
    <property type="term" value="F:zinc ion binding"/>
    <property type="evidence" value="ECO:0007669"/>
    <property type="project" value="UniProtKB-UniRule"/>
</dbReference>
<feature type="binding site" evidence="15">
    <location>
        <position position="94"/>
    </location>
    <ligand>
        <name>DNA</name>
        <dbReference type="ChEBI" id="CHEBI:16991"/>
    </ligand>
</feature>
<evidence type="ECO:0000256" key="3">
    <source>
        <dbReference type="ARBA" id="ARBA00011245"/>
    </source>
</evidence>
<dbReference type="GO" id="GO:0003690">
    <property type="term" value="F:double-stranded DNA binding"/>
    <property type="evidence" value="ECO:0007669"/>
    <property type="project" value="UniProtKB-ARBA"/>
</dbReference>